<dbReference type="Proteomes" id="UP000252586">
    <property type="component" value="Unassembled WGS sequence"/>
</dbReference>
<organism evidence="1 2">
    <name type="scientific">Nocardia puris</name>
    <dbReference type="NCBI Taxonomy" id="208602"/>
    <lineage>
        <taxon>Bacteria</taxon>
        <taxon>Bacillati</taxon>
        <taxon>Actinomycetota</taxon>
        <taxon>Actinomycetes</taxon>
        <taxon>Mycobacteriales</taxon>
        <taxon>Nocardiaceae</taxon>
        <taxon>Nocardia</taxon>
    </lineage>
</organism>
<evidence type="ECO:0000313" key="1">
    <source>
        <dbReference type="EMBL" id="RBO96639.1"/>
    </source>
</evidence>
<keyword evidence="2" id="KW-1185">Reference proteome</keyword>
<comment type="caution">
    <text evidence="1">The sequence shown here is derived from an EMBL/GenBank/DDBJ whole genome shotgun (WGS) entry which is preliminary data.</text>
</comment>
<protein>
    <submittedName>
        <fullName evidence="1">Uncharacterized protein</fullName>
    </submittedName>
</protein>
<evidence type="ECO:0000313" key="2">
    <source>
        <dbReference type="Proteomes" id="UP000252586"/>
    </source>
</evidence>
<gene>
    <name evidence="1" type="ORF">DFR74_101655</name>
</gene>
<reference evidence="1 2" key="1">
    <citation type="submission" date="2018-06" db="EMBL/GenBank/DDBJ databases">
        <title>Genomic Encyclopedia of Type Strains, Phase IV (KMG-IV): sequencing the most valuable type-strain genomes for metagenomic binning, comparative biology and taxonomic classification.</title>
        <authorList>
            <person name="Goeker M."/>
        </authorList>
    </citation>
    <scope>NUCLEOTIDE SEQUENCE [LARGE SCALE GENOMIC DNA]</scope>
    <source>
        <strain evidence="1 2">DSM 44599</strain>
    </source>
</reference>
<accession>A0A366E4C1</accession>
<dbReference type="AlphaFoldDB" id="A0A366E4C1"/>
<dbReference type="EMBL" id="QNRE01000001">
    <property type="protein sequence ID" value="RBO96639.1"/>
    <property type="molecule type" value="Genomic_DNA"/>
</dbReference>
<sequence>MRALAYGRIALGLAALAAPRRSARLARVHPTPELTYMTRIYGARALALGLGYLTASPTDRPRWHHLALMVDALDTTTGGTELTRGTLPRGLAAGFTGLTGAYLAVGAFQLAGARRG</sequence>
<name>A0A366E4C1_9NOCA</name>
<proteinExistence type="predicted"/>